<reference evidence="3 4" key="1">
    <citation type="submission" date="2015-09" db="EMBL/GenBank/DDBJ databases">
        <title>Host preference determinants of Valsa canker pathogens revealed by comparative genomics.</title>
        <authorList>
            <person name="Yin Z."/>
            <person name="Huang L."/>
        </authorList>
    </citation>
    <scope>NUCLEOTIDE SEQUENCE [LARGE SCALE GENOMIC DNA]</scope>
    <source>
        <strain evidence="3 4">SXYLt</strain>
    </source>
</reference>
<keyword evidence="2" id="KW-0812">Transmembrane</keyword>
<evidence type="ECO:0000313" key="3">
    <source>
        <dbReference type="EMBL" id="ROW09953.1"/>
    </source>
</evidence>
<keyword evidence="4" id="KW-1185">Reference proteome</keyword>
<gene>
    <name evidence="3" type="ORF">VPNG_06340</name>
</gene>
<protein>
    <submittedName>
        <fullName evidence="3">Uncharacterized protein</fullName>
    </submittedName>
</protein>
<organism evidence="3 4">
    <name type="scientific">Cytospora leucostoma</name>
    <dbReference type="NCBI Taxonomy" id="1230097"/>
    <lineage>
        <taxon>Eukaryota</taxon>
        <taxon>Fungi</taxon>
        <taxon>Dikarya</taxon>
        <taxon>Ascomycota</taxon>
        <taxon>Pezizomycotina</taxon>
        <taxon>Sordariomycetes</taxon>
        <taxon>Sordariomycetidae</taxon>
        <taxon>Diaporthales</taxon>
        <taxon>Cytosporaceae</taxon>
        <taxon>Cytospora</taxon>
    </lineage>
</organism>
<dbReference type="EMBL" id="LKEB01000030">
    <property type="protein sequence ID" value="ROW09953.1"/>
    <property type="molecule type" value="Genomic_DNA"/>
</dbReference>
<dbReference type="InParanoid" id="A0A423X2C2"/>
<keyword evidence="2" id="KW-1133">Transmembrane helix</keyword>
<evidence type="ECO:0000313" key="4">
    <source>
        <dbReference type="Proteomes" id="UP000285146"/>
    </source>
</evidence>
<proteinExistence type="predicted"/>
<feature type="transmembrane region" description="Helical" evidence="2">
    <location>
        <begin position="30"/>
        <end position="55"/>
    </location>
</feature>
<comment type="caution">
    <text evidence="3">The sequence shown here is derived from an EMBL/GenBank/DDBJ whole genome shotgun (WGS) entry which is preliminary data.</text>
</comment>
<accession>A0A423X2C2</accession>
<dbReference type="Proteomes" id="UP000285146">
    <property type="component" value="Unassembled WGS sequence"/>
</dbReference>
<keyword evidence="2" id="KW-0472">Membrane</keyword>
<feature type="region of interest" description="Disordered" evidence="1">
    <location>
        <begin position="1"/>
        <end position="22"/>
    </location>
</feature>
<evidence type="ECO:0000256" key="2">
    <source>
        <dbReference type="SAM" id="Phobius"/>
    </source>
</evidence>
<dbReference type="AlphaFoldDB" id="A0A423X2C2"/>
<name>A0A423X2C2_9PEZI</name>
<feature type="compositionally biased region" description="Polar residues" evidence="1">
    <location>
        <begin position="1"/>
        <end position="19"/>
    </location>
</feature>
<sequence length="104" mass="11547">MSSSPSQAQMNNIDQSSDGSYDDRRGFSRFAFIIMAGVIPSCIVLVVGLILLIWVKRSCLERKQQEHEISEITDRRWALLDGSKCPGLPENEQDHEPVTAAAGK</sequence>
<evidence type="ECO:0000256" key="1">
    <source>
        <dbReference type="SAM" id="MobiDB-lite"/>
    </source>
</evidence>